<gene>
    <name evidence="1" type="ORF">S03H2_02027</name>
</gene>
<reference evidence="1" key="1">
    <citation type="journal article" date="2014" name="Front. Microbiol.">
        <title>High frequency of phylogenetically diverse reductive dehalogenase-homologous genes in deep subseafloor sedimentary metagenomes.</title>
        <authorList>
            <person name="Kawai M."/>
            <person name="Futagami T."/>
            <person name="Toyoda A."/>
            <person name="Takaki Y."/>
            <person name="Nishi S."/>
            <person name="Hori S."/>
            <person name="Arai W."/>
            <person name="Tsubouchi T."/>
            <person name="Morono Y."/>
            <person name="Uchiyama I."/>
            <person name="Ito T."/>
            <person name="Fujiyama A."/>
            <person name="Inagaki F."/>
            <person name="Takami H."/>
        </authorList>
    </citation>
    <scope>NUCLEOTIDE SEQUENCE</scope>
    <source>
        <strain evidence="1">Expedition CK06-06</strain>
    </source>
</reference>
<dbReference type="EMBL" id="BARU01000642">
    <property type="protein sequence ID" value="GAH23249.1"/>
    <property type="molecule type" value="Genomic_DNA"/>
</dbReference>
<sequence>MTKPPEVKGVTPKVIHQQIKSEDLFETDLEFEPKYVPWVFINNIISRVLARMTGQGPYGPVVVKCTEDGSLATVSRGGAFDDYQKIEHDFVASITSTTDGATTTDHLIDSTKDFIALLVKIGDTVKNTTDTIYALVEAVTQHNLTLSSDIMATGENYEIIPSHEFTFNQQVTRIDIFTYDGKVDYQLTRDNVKAYGHKIELFEDSFYSLDFFTFKVKATAVTFTAATPTRSKLMGWFREGG</sequence>
<evidence type="ECO:0000313" key="1">
    <source>
        <dbReference type="EMBL" id="GAH23249.1"/>
    </source>
</evidence>
<organism evidence="1">
    <name type="scientific">marine sediment metagenome</name>
    <dbReference type="NCBI Taxonomy" id="412755"/>
    <lineage>
        <taxon>unclassified sequences</taxon>
        <taxon>metagenomes</taxon>
        <taxon>ecological metagenomes</taxon>
    </lineage>
</organism>
<proteinExistence type="predicted"/>
<comment type="caution">
    <text evidence="1">The sequence shown here is derived from an EMBL/GenBank/DDBJ whole genome shotgun (WGS) entry which is preliminary data.</text>
</comment>
<accession>X1F1I4</accession>
<protein>
    <submittedName>
        <fullName evidence="1">Uncharacterized protein</fullName>
    </submittedName>
</protein>
<name>X1F1I4_9ZZZZ</name>
<dbReference type="AlphaFoldDB" id="X1F1I4"/>